<name>A0A1G9C430_9LACT</name>
<evidence type="ECO:0000313" key="3">
    <source>
        <dbReference type="EMBL" id="SDK46437.1"/>
    </source>
</evidence>
<dbReference type="InterPro" id="IPR051331">
    <property type="entry name" value="Chorismate_mutase-related"/>
</dbReference>
<protein>
    <submittedName>
        <fullName evidence="3">Chorismate mutase</fullName>
    </submittedName>
</protein>
<dbReference type="PANTHER" id="PTHR38041">
    <property type="entry name" value="CHORISMATE MUTASE"/>
    <property type="match status" value="1"/>
</dbReference>
<dbReference type="AlphaFoldDB" id="A0A1G9C430"/>
<dbReference type="PANTHER" id="PTHR38041:SF1">
    <property type="entry name" value="CHORISMATE MUTASE"/>
    <property type="match status" value="1"/>
</dbReference>
<dbReference type="InterPro" id="IPR036979">
    <property type="entry name" value="CM_dom_sf"/>
</dbReference>
<dbReference type="Proteomes" id="UP000199433">
    <property type="component" value="Unassembled WGS sequence"/>
</dbReference>
<evidence type="ECO:0000256" key="1">
    <source>
        <dbReference type="ARBA" id="ARBA00023235"/>
    </source>
</evidence>
<dbReference type="SUPFAM" id="SSF48600">
    <property type="entry name" value="Chorismate mutase II"/>
    <property type="match status" value="1"/>
</dbReference>
<sequence length="93" mass="10921">MTELDQCREEIDLIDQQLTALFEKRMETVLKVGEYKKAHDLPILDAGREEAVIKKNIQRLSNPAFHRELSDFYQALMAITKETQQRLMDEPED</sequence>
<gene>
    <name evidence="3" type="ORF">SAMN04488098_10329</name>
</gene>
<evidence type="ECO:0000313" key="4">
    <source>
        <dbReference type="Proteomes" id="UP000199433"/>
    </source>
</evidence>
<dbReference type="GO" id="GO:0009697">
    <property type="term" value="P:salicylic acid biosynthetic process"/>
    <property type="evidence" value="ECO:0007669"/>
    <property type="project" value="TreeGrafter"/>
</dbReference>
<dbReference type="RefSeq" id="WP_091267521.1">
    <property type="nucleotide sequence ID" value="NZ_FNFK01000032.1"/>
</dbReference>
<keyword evidence="1" id="KW-0413">Isomerase</keyword>
<dbReference type="NCBIfam" id="TIGR01805">
    <property type="entry name" value="CM_mono_grmpos"/>
    <property type="match status" value="1"/>
</dbReference>
<evidence type="ECO:0000259" key="2">
    <source>
        <dbReference type="PROSITE" id="PS51168"/>
    </source>
</evidence>
<accession>A0A1G9C430</accession>
<dbReference type="OrthoDB" id="9802281at2"/>
<feature type="domain" description="Chorismate mutase" evidence="2">
    <location>
        <begin position="1"/>
        <end position="88"/>
    </location>
</feature>
<dbReference type="Pfam" id="PF01817">
    <property type="entry name" value="CM_2"/>
    <property type="match status" value="1"/>
</dbReference>
<keyword evidence="4" id="KW-1185">Reference proteome</keyword>
<dbReference type="STRING" id="426701.SAMN04488098_10329"/>
<dbReference type="InterPro" id="IPR036263">
    <property type="entry name" value="Chorismate_II_sf"/>
</dbReference>
<dbReference type="EMBL" id="FNFK01000032">
    <property type="protein sequence ID" value="SDK46437.1"/>
    <property type="molecule type" value="Genomic_DNA"/>
</dbReference>
<dbReference type="PROSITE" id="PS51168">
    <property type="entry name" value="CHORISMATE_MUT_2"/>
    <property type="match status" value="1"/>
</dbReference>
<dbReference type="InterPro" id="IPR002701">
    <property type="entry name" value="CM_II_prokaryot"/>
</dbReference>
<dbReference type="Gene3D" id="1.20.59.10">
    <property type="entry name" value="Chorismate mutase"/>
    <property type="match status" value="1"/>
</dbReference>
<proteinExistence type="predicted"/>
<dbReference type="GO" id="GO:0046417">
    <property type="term" value="P:chorismate metabolic process"/>
    <property type="evidence" value="ECO:0007669"/>
    <property type="project" value="InterPro"/>
</dbReference>
<organism evidence="3 4">
    <name type="scientific">Alkalibacterium thalassium</name>
    <dbReference type="NCBI Taxonomy" id="426701"/>
    <lineage>
        <taxon>Bacteria</taxon>
        <taxon>Bacillati</taxon>
        <taxon>Bacillota</taxon>
        <taxon>Bacilli</taxon>
        <taxon>Lactobacillales</taxon>
        <taxon>Carnobacteriaceae</taxon>
        <taxon>Alkalibacterium</taxon>
    </lineage>
</organism>
<dbReference type="InterPro" id="IPR011279">
    <property type="entry name" value="Chorismate_mutase_GmP"/>
</dbReference>
<reference evidence="4" key="1">
    <citation type="submission" date="2016-10" db="EMBL/GenBank/DDBJ databases">
        <authorList>
            <person name="Varghese N."/>
            <person name="Submissions S."/>
        </authorList>
    </citation>
    <scope>NUCLEOTIDE SEQUENCE [LARGE SCALE GENOMIC DNA]</scope>
    <source>
        <strain evidence="4">DSM 19181</strain>
    </source>
</reference>
<dbReference type="SMART" id="SM00830">
    <property type="entry name" value="CM_2"/>
    <property type="match status" value="1"/>
</dbReference>
<dbReference type="GO" id="GO:0004106">
    <property type="term" value="F:chorismate mutase activity"/>
    <property type="evidence" value="ECO:0007669"/>
    <property type="project" value="InterPro"/>
</dbReference>